<evidence type="ECO:0000313" key="2">
    <source>
        <dbReference type="EMBL" id="KAJ7026795.1"/>
    </source>
</evidence>
<evidence type="ECO:0000313" key="3">
    <source>
        <dbReference type="Proteomes" id="UP001218188"/>
    </source>
</evidence>
<name>A0AAD6WW27_9AGAR</name>
<gene>
    <name evidence="2" type="ORF">C8F04DRAFT_1124254</name>
</gene>
<dbReference type="AlphaFoldDB" id="A0AAD6WW27"/>
<keyword evidence="1" id="KW-1133">Transmembrane helix</keyword>
<keyword evidence="1" id="KW-0472">Membrane</keyword>
<feature type="non-terminal residue" evidence="2">
    <location>
        <position position="66"/>
    </location>
</feature>
<organism evidence="2 3">
    <name type="scientific">Mycena alexandri</name>
    <dbReference type="NCBI Taxonomy" id="1745969"/>
    <lineage>
        <taxon>Eukaryota</taxon>
        <taxon>Fungi</taxon>
        <taxon>Dikarya</taxon>
        <taxon>Basidiomycota</taxon>
        <taxon>Agaricomycotina</taxon>
        <taxon>Agaricomycetes</taxon>
        <taxon>Agaricomycetidae</taxon>
        <taxon>Agaricales</taxon>
        <taxon>Marasmiineae</taxon>
        <taxon>Mycenaceae</taxon>
        <taxon>Mycena</taxon>
    </lineage>
</organism>
<accession>A0AAD6WW27</accession>
<keyword evidence="1" id="KW-0812">Transmembrane</keyword>
<protein>
    <submittedName>
        <fullName evidence="2">Uncharacterized protein</fullName>
    </submittedName>
</protein>
<proteinExistence type="predicted"/>
<reference evidence="2" key="1">
    <citation type="submission" date="2023-03" db="EMBL/GenBank/DDBJ databases">
        <title>Massive genome expansion in bonnet fungi (Mycena s.s.) driven by repeated elements and novel gene families across ecological guilds.</title>
        <authorList>
            <consortium name="Lawrence Berkeley National Laboratory"/>
            <person name="Harder C.B."/>
            <person name="Miyauchi S."/>
            <person name="Viragh M."/>
            <person name="Kuo A."/>
            <person name="Thoen E."/>
            <person name="Andreopoulos B."/>
            <person name="Lu D."/>
            <person name="Skrede I."/>
            <person name="Drula E."/>
            <person name="Henrissat B."/>
            <person name="Morin E."/>
            <person name="Kohler A."/>
            <person name="Barry K."/>
            <person name="LaButti K."/>
            <person name="Morin E."/>
            <person name="Salamov A."/>
            <person name="Lipzen A."/>
            <person name="Mereny Z."/>
            <person name="Hegedus B."/>
            <person name="Baldrian P."/>
            <person name="Stursova M."/>
            <person name="Weitz H."/>
            <person name="Taylor A."/>
            <person name="Grigoriev I.V."/>
            <person name="Nagy L.G."/>
            <person name="Martin F."/>
            <person name="Kauserud H."/>
        </authorList>
    </citation>
    <scope>NUCLEOTIDE SEQUENCE</scope>
    <source>
        <strain evidence="2">CBHHK200</strain>
    </source>
</reference>
<evidence type="ECO:0000256" key="1">
    <source>
        <dbReference type="SAM" id="Phobius"/>
    </source>
</evidence>
<dbReference type="Proteomes" id="UP001218188">
    <property type="component" value="Unassembled WGS sequence"/>
</dbReference>
<sequence>MSPQHTPLCTLPIGVRTTVVPVIGPLYYTILPRLYSGLTLALIGLVCDLSLSCFCLSRCLWFCLLS</sequence>
<keyword evidence="3" id="KW-1185">Reference proteome</keyword>
<comment type="caution">
    <text evidence="2">The sequence shown here is derived from an EMBL/GenBank/DDBJ whole genome shotgun (WGS) entry which is preliminary data.</text>
</comment>
<feature type="transmembrane region" description="Helical" evidence="1">
    <location>
        <begin position="34"/>
        <end position="56"/>
    </location>
</feature>
<dbReference type="EMBL" id="JARJCM010000133">
    <property type="protein sequence ID" value="KAJ7026795.1"/>
    <property type="molecule type" value="Genomic_DNA"/>
</dbReference>